<reference evidence="2" key="1">
    <citation type="journal article" date="2014" name="Front. Microbiol.">
        <title>High frequency of phylogenetically diverse reductive dehalogenase-homologous genes in deep subseafloor sedimentary metagenomes.</title>
        <authorList>
            <person name="Kawai M."/>
            <person name="Futagami T."/>
            <person name="Toyoda A."/>
            <person name="Takaki Y."/>
            <person name="Nishi S."/>
            <person name="Hori S."/>
            <person name="Arai W."/>
            <person name="Tsubouchi T."/>
            <person name="Morono Y."/>
            <person name="Uchiyama I."/>
            <person name="Ito T."/>
            <person name="Fujiyama A."/>
            <person name="Inagaki F."/>
            <person name="Takami H."/>
        </authorList>
    </citation>
    <scope>NUCLEOTIDE SEQUENCE</scope>
    <source>
        <strain evidence="2">Expedition CK06-06</strain>
    </source>
</reference>
<gene>
    <name evidence="2" type="ORF">S03H2_11499</name>
</gene>
<organism evidence="2">
    <name type="scientific">marine sediment metagenome</name>
    <dbReference type="NCBI Taxonomy" id="412755"/>
    <lineage>
        <taxon>unclassified sequences</taxon>
        <taxon>metagenomes</taxon>
        <taxon>ecological metagenomes</taxon>
    </lineage>
</organism>
<evidence type="ECO:0000313" key="2">
    <source>
        <dbReference type="EMBL" id="GAH42456.1"/>
    </source>
</evidence>
<accession>X1FA17</accession>
<dbReference type="InterPro" id="IPR032710">
    <property type="entry name" value="NTF2-like_dom_sf"/>
</dbReference>
<dbReference type="InterPro" id="IPR037401">
    <property type="entry name" value="SnoaL-like"/>
</dbReference>
<dbReference type="Gene3D" id="3.10.450.50">
    <property type="match status" value="1"/>
</dbReference>
<protein>
    <recommendedName>
        <fullName evidence="1">SnoaL-like domain-containing protein</fullName>
    </recommendedName>
</protein>
<feature type="domain" description="SnoaL-like" evidence="1">
    <location>
        <begin position="11"/>
        <end position="110"/>
    </location>
</feature>
<comment type="caution">
    <text evidence="2">The sequence shown here is derived from an EMBL/GenBank/DDBJ whole genome shotgun (WGS) entry which is preliminary data.</text>
</comment>
<sequence>MEMKDIITFCQNWLTSWTGNNPEKLISFYSKTAYYQDPANPKGLKGYDDIFPYFKKLLAANPKWKWQMTEAYSTEKGFVLKWKATIPVKSEEIIEYGMDILELEDDLIIRNEVYFDRTELLSLLKSKK</sequence>
<evidence type="ECO:0000259" key="1">
    <source>
        <dbReference type="Pfam" id="PF12680"/>
    </source>
</evidence>
<name>X1FA17_9ZZZZ</name>
<dbReference type="SUPFAM" id="SSF54427">
    <property type="entry name" value="NTF2-like"/>
    <property type="match status" value="1"/>
</dbReference>
<dbReference type="AlphaFoldDB" id="X1FA17"/>
<dbReference type="EMBL" id="BARU01005867">
    <property type="protein sequence ID" value="GAH42456.1"/>
    <property type="molecule type" value="Genomic_DNA"/>
</dbReference>
<dbReference type="Pfam" id="PF12680">
    <property type="entry name" value="SnoaL_2"/>
    <property type="match status" value="1"/>
</dbReference>
<proteinExistence type="predicted"/>